<organism evidence="1 2">
    <name type="scientific">Gymnopilus dilepis</name>
    <dbReference type="NCBI Taxonomy" id="231916"/>
    <lineage>
        <taxon>Eukaryota</taxon>
        <taxon>Fungi</taxon>
        <taxon>Dikarya</taxon>
        <taxon>Basidiomycota</taxon>
        <taxon>Agaricomycotina</taxon>
        <taxon>Agaricomycetes</taxon>
        <taxon>Agaricomycetidae</taxon>
        <taxon>Agaricales</taxon>
        <taxon>Agaricineae</taxon>
        <taxon>Hymenogastraceae</taxon>
        <taxon>Gymnopilus</taxon>
    </lineage>
</organism>
<evidence type="ECO:0000313" key="1">
    <source>
        <dbReference type="EMBL" id="PPQ78064.1"/>
    </source>
</evidence>
<dbReference type="AlphaFoldDB" id="A0A409WHS0"/>
<protein>
    <submittedName>
        <fullName evidence="1">Uncharacterized protein</fullName>
    </submittedName>
</protein>
<name>A0A409WHS0_9AGAR</name>
<dbReference type="STRING" id="231916.A0A409WHS0"/>
<evidence type="ECO:0000313" key="2">
    <source>
        <dbReference type="Proteomes" id="UP000284706"/>
    </source>
</evidence>
<dbReference type="Proteomes" id="UP000284706">
    <property type="component" value="Unassembled WGS sequence"/>
</dbReference>
<accession>A0A409WHS0</accession>
<reference evidence="1 2" key="1">
    <citation type="journal article" date="2018" name="Evol. Lett.">
        <title>Horizontal gene cluster transfer increased hallucinogenic mushroom diversity.</title>
        <authorList>
            <person name="Reynolds H.T."/>
            <person name="Vijayakumar V."/>
            <person name="Gluck-Thaler E."/>
            <person name="Korotkin H.B."/>
            <person name="Matheny P.B."/>
            <person name="Slot J.C."/>
        </authorList>
    </citation>
    <scope>NUCLEOTIDE SEQUENCE [LARGE SCALE GENOMIC DNA]</scope>
    <source>
        <strain evidence="1 2">SRW20</strain>
    </source>
</reference>
<keyword evidence="2" id="KW-1185">Reference proteome</keyword>
<gene>
    <name evidence="1" type="ORF">CVT26_015466</name>
</gene>
<dbReference type="InParanoid" id="A0A409WHS0"/>
<comment type="caution">
    <text evidence="1">The sequence shown here is derived from an EMBL/GenBank/DDBJ whole genome shotgun (WGS) entry which is preliminary data.</text>
</comment>
<dbReference type="OrthoDB" id="6513042at2759"/>
<dbReference type="EMBL" id="NHYE01005064">
    <property type="protein sequence ID" value="PPQ78064.1"/>
    <property type="molecule type" value="Genomic_DNA"/>
</dbReference>
<proteinExistence type="predicted"/>
<sequence length="939" mass="106334">MPGKKSLTATDLAAHQHMRCDLYLHNVYHGRFAHSRESGARGPSDIFKAHLKRGMDWETSLLSWLERSNLLLRVPPSPLKSDCLRENILADERIHFFIAGLSFLPSQRHLDERFSQENSDSLAFGIAKPDLLEIQRIDERILWRVIDAKATKHFSTSHQVQVYFYTLCLDDLLRHPSFENADTAGVWLSPGANSETGVPSMNDIKTITVSLMAPVFNALLFRELPKIVGLPYEEVKWHYNPLCRGCRFESKCRTRALDEGKIGSMPNISIEDAKVLEDLLQMSRVASRRPLEKQLPDIEELHKLFDSDTQLHYLASSPAILRRAKQILAIPKKSSSVQGNVRSPAIEASRSKEIQVVPRRNTRCPSREDIAIVISVIDDPSSPAKGAKYFSITVHSEKACIVRSPVFTSSSIGLISKLGNLIRSIQSLRPQRTCQFYVWSSSEYHTLQNTIIEAALTSNLPREDIAACIGTLSEGASLLYTTFQPLLLSGALLSFLTYRNQSRIECETCLDRMGLSTEGTIESLQERLRDGIRKLQEAGRSSDPEGRRAELGQLSHVVVLKREIKRQLALPIPGHWDLQECVHLFLPSADPCPSNDEILVAFKNVGTDDEYLHELLNYRNRMIYHVLQAFRNYATTINGTPYLVNEAKVLSPQFMDICKEEQMRKLFFMQQFEVLAKLTELWQSRIDGCPDAPVLEYQEANQGQHGTELVFRLVSGIVDIPALEKDYPLFDKLLVQTAQNPTSDDEDIPVEILFDDLAVSGIVFPLSKYMKTKWTKQDQRVQKDISVADVRNVFPSRDSQHTMVALRVWGAGQLEFREGETYRMSPRLVDFNTSKILATLLEIDVLWDCTRKASQRGELHSDIPFLQLITQSDHLAELPMAKRFLKTENEIQELFRDLRELGNISAGSLVLKPSQHKAAQRILSNRLSTIWGPPGALVT</sequence>